<dbReference type="Proteomes" id="UP000062912">
    <property type="component" value="Unassembled WGS sequence"/>
</dbReference>
<organism evidence="2 3">
    <name type="scientific">Burkholderia pseudomultivorans</name>
    <dbReference type="NCBI Taxonomy" id="1207504"/>
    <lineage>
        <taxon>Bacteria</taxon>
        <taxon>Pseudomonadati</taxon>
        <taxon>Pseudomonadota</taxon>
        <taxon>Betaproteobacteria</taxon>
        <taxon>Burkholderiales</taxon>
        <taxon>Burkholderiaceae</taxon>
        <taxon>Burkholderia</taxon>
        <taxon>Burkholderia cepacia complex</taxon>
    </lineage>
</organism>
<accession>A0A132EAW3</accession>
<gene>
    <name evidence="2" type="ORF">WT56_26315</name>
</gene>
<keyword evidence="1" id="KW-1133">Transmembrane helix</keyword>
<evidence type="ECO:0000313" key="3">
    <source>
        <dbReference type="Proteomes" id="UP000062912"/>
    </source>
</evidence>
<comment type="caution">
    <text evidence="2">The sequence shown here is derived from an EMBL/GenBank/DDBJ whole genome shotgun (WGS) entry which is preliminary data.</text>
</comment>
<keyword evidence="1" id="KW-0472">Membrane</keyword>
<name>A0A132EAW3_9BURK</name>
<evidence type="ECO:0000313" key="2">
    <source>
        <dbReference type="EMBL" id="KWF23245.1"/>
    </source>
</evidence>
<reference evidence="2 3" key="1">
    <citation type="submission" date="2015-11" db="EMBL/GenBank/DDBJ databases">
        <title>Expanding the genomic diversity of Burkholderia species for the development of highly accurate diagnostics.</title>
        <authorList>
            <person name="Sahl J."/>
            <person name="Keim P."/>
            <person name="Wagner D."/>
        </authorList>
    </citation>
    <scope>NUCLEOTIDE SEQUENCE [LARGE SCALE GENOMIC DNA]</scope>
    <source>
        <strain evidence="2 3">MSMB368WGS</strain>
    </source>
</reference>
<evidence type="ECO:0000256" key="1">
    <source>
        <dbReference type="SAM" id="Phobius"/>
    </source>
</evidence>
<dbReference type="EMBL" id="LPJR01000066">
    <property type="protein sequence ID" value="KWF23245.1"/>
    <property type="molecule type" value="Genomic_DNA"/>
</dbReference>
<protein>
    <submittedName>
        <fullName evidence="2">Uncharacterized protein</fullName>
    </submittedName>
</protein>
<dbReference type="AlphaFoldDB" id="A0A132EAW3"/>
<proteinExistence type="predicted"/>
<feature type="transmembrane region" description="Helical" evidence="1">
    <location>
        <begin position="69"/>
        <end position="90"/>
    </location>
</feature>
<keyword evidence="1" id="KW-0812">Transmembrane</keyword>
<feature type="transmembrane region" description="Helical" evidence="1">
    <location>
        <begin position="41"/>
        <end position="63"/>
    </location>
</feature>
<sequence>MQRIQTFGVLMRFRHSQKPLVKFLMYGIYPERFSKEYGDGWFAVLLGAFGRTLPISVGIAALSCVVAPGALTTGGLAFTTAILFAYNAFLEWHLIRRSRREKA</sequence>